<proteinExistence type="predicted"/>
<dbReference type="AlphaFoldDB" id="A0A1L0B2J0"/>
<accession>A0A1L0B2J0</accession>
<protein>
    <submittedName>
        <fullName evidence="1">Uncharacterized protein</fullName>
    </submittedName>
</protein>
<evidence type="ECO:0000313" key="2">
    <source>
        <dbReference type="Proteomes" id="UP000183365"/>
    </source>
</evidence>
<name>A0A1L0B2J0_9ASCO</name>
<sequence length="140" mass="16254">MYLHIKDIYSLDAMFLDIPELKLITETILVHKSYFLKQISWGFSNHGKIHMVPKRNVSDSSTPTNDSFENIEIHKTKSNSIADDYLKHTLHQQDLPKKNNKSDTLLVMKNQNGAVKRDISTRSISDKIKFFEQQIKLHGQ</sequence>
<gene>
    <name evidence="1" type="ORF">HGUI_02236</name>
</gene>
<dbReference type="OrthoDB" id="10449167at2759"/>
<organism evidence="1 2">
    <name type="scientific">Hanseniaspora guilliermondii</name>
    <dbReference type="NCBI Taxonomy" id="56406"/>
    <lineage>
        <taxon>Eukaryota</taxon>
        <taxon>Fungi</taxon>
        <taxon>Dikarya</taxon>
        <taxon>Ascomycota</taxon>
        <taxon>Saccharomycotina</taxon>
        <taxon>Saccharomycetes</taxon>
        <taxon>Saccharomycodales</taxon>
        <taxon>Saccharomycodaceae</taxon>
        <taxon>Hanseniaspora</taxon>
    </lineage>
</organism>
<dbReference type="VEuPathDB" id="FungiDB:HGUI_02236"/>
<reference evidence="2" key="1">
    <citation type="submission" date="2016-11" db="EMBL/GenBank/DDBJ databases">
        <authorList>
            <person name="Guldener U."/>
        </authorList>
    </citation>
    <scope>NUCLEOTIDE SEQUENCE [LARGE SCALE GENOMIC DNA]</scope>
</reference>
<dbReference type="Proteomes" id="UP000183365">
    <property type="component" value="Unassembled WGS sequence"/>
</dbReference>
<evidence type="ECO:0000313" key="1">
    <source>
        <dbReference type="EMBL" id="SGZ40036.1"/>
    </source>
</evidence>
<dbReference type="EMBL" id="FQNF01000037">
    <property type="protein sequence ID" value="SGZ40036.1"/>
    <property type="molecule type" value="Genomic_DNA"/>
</dbReference>
<keyword evidence="2" id="KW-1185">Reference proteome</keyword>